<sequence>MFRRESDCGIVVGEFLHAGVWWWRVGDVGWEGTQGERDAQKGRNDNPKTEAGEGANENLGTGTYCVQFLTSGTEVAAFSIQGRRSSDEYLPLLNVAHDQLKVTRSKRAIVRTDTYCKYMEVGMGGTNDFVKSQTGSGVIHFLSGMDTEDQKEWRYVTFNGSEIRYLSTSLSNEPLSGASGPSTCRLDAGPANISIETDYYRGYRSMLRYECLPESPRWHQSVKDKWHGGRQYHSLNVYVTIEHSSWCEMALSISDIRIFMEHQSVLSFLSAEVLVLTENFEELTVLDESPVFPVWPSPPRVEQLGVGRGRAQLKIRIKHVLHQHE</sequence>
<organism evidence="2 3">
    <name type="scientific">Colletotrichum melonis</name>
    <dbReference type="NCBI Taxonomy" id="1209925"/>
    <lineage>
        <taxon>Eukaryota</taxon>
        <taxon>Fungi</taxon>
        <taxon>Dikarya</taxon>
        <taxon>Ascomycota</taxon>
        <taxon>Pezizomycotina</taxon>
        <taxon>Sordariomycetes</taxon>
        <taxon>Hypocreomycetidae</taxon>
        <taxon>Glomerellales</taxon>
        <taxon>Glomerellaceae</taxon>
        <taxon>Colletotrichum</taxon>
        <taxon>Colletotrichum acutatum species complex</taxon>
    </lineage>
</organism>
<keyword evidence="3" id="KW-1185">Reference proteome</keyword>
<proteinExistence type="predicted"/>
<protein>
    <submittedName>
        <fullName evidence="2">Uncharacterized protein</fullName>
    </submittedName>
</protein>
<evidence type="ECO:0000313" key="2">
    <source>
        <dbReference type="EMBL" id="KAK1463157.1"/>
    </source>
</evidence>
<comment type="caution">
    <text evidence="2">The sequence shown here is derived from an EMBL/GenBank/DDBJ whole genome shotgun (WGS) entry which is preliminary data.</text>
</comment>
<feature type="region of interest" description="Disordered" evidence="1">
    <location>
        <begin position="33"/>
        <end position="57"/>
    </location>
</feature>
<name>A0AAI9UTK8_9PEZI</name>
<feature type="compositionally biased region" description="Basic and acidic residues" evidence="1">
    <location>
        <begin position="34"/>
        <end position="51"/>
    </location>
</feature>
<dbReference type="EMBL" id="MLGG01000007">
    <property type="protein sequence ID" value="KAK1463157.1"/>
    <property type="molecule type" value="Genomic_DNA"/>
</dbReference>
<evidence type="ECO:0000313" key="3">
    <source>
        <dbReference type="Proteomes" id="UP001239795"/>
    </source>
</evidence>
<reference evidence="2 3" key="1">
    <citation type="submission" date="2016-10" db="EMBL/GenBank/DDBJ databases">
        <title>The genome sequence of Colletotrichum fioriniae PJ7.</title>
        <authorList>
            <person name="Baroncelli R."/>
        </authorList>
    </citation>
    <scope>NUCLEOTIDE SEQUENCE [LARGE SCALE GENOMIC DNA]</scope>
    <source>
        <strain evidence="2">Col 31</strain>
    </source>
</reference>
<dbReference type="AlphaFoldDB" id="A0AAI9UTK8"/>
<gene>
    <name evidence="2" type="ORF">CMEL01_13226</name>
</gene>
<accession>A0AAI9UTK8</accession>
<dbReference type="Proteomes" id="UP001239795">
    <property type="component" value="Unassembled WGS sequence"/>
</dbReference>
<evidence type="ECO:0000256" key="1">
    <source>
        <dbReference type="SAM" id="MobiDB-lite"/>
    </source>
</evidence>